<dbReference type="InterPro" id="IPR018547">
    <property type="entry name" value="AbiEi_C"/>
</dbReference>
<dbReference type="EMBL" id="BAABAL010000019">
    <property type="protein sequence ID" value="GAA4028016.1"/>
    <property type="molecule type" value="Genomic_DNA"/>
</dbReference>
<sequence>MGRIGVTVPPALARRSNRVLRPRDAVVYAHPRAELARLAKAGVLRQVHTGYYAIAPLDRLGDTTWRPDLAAVALGIAQADYGPATVALMGTSAARHHGAIPRAIAVAVVAVPKQRPELRTDLGRLVFVKRNTDKLDLERVDTELTTGWVTTVEQTILDLAARPALGGLTPGDTAEAVRALGRRADPDLLGQLAAEQHRPAALRMALALMTDTDA</sequence>
<evidence type="ECO:0000313" key="2">
    <source>
        <dbReference type="EMBL" id="GAA4028016.1"/>
    </source>
</evidence>
<gene>
    <name evidence="2" type="ORF">GCM10022247_61220</name>
</gene>
<protein>
    <recommendedName>
        <fullName evidence="1">AbiEi antitoxin C-terminal domain-containing protein</fullName>
    </recommendedName>
</protein>
<keyword evidence="3" id="KW-1185">Reference proteome</keyword>
<reference evidence="3" key="1">
    <citation type="journal article" date="2019" name="Int. J. Syst. Evol. Microbiol.">
        <title>The Global Catalogue of Microorganisms (GCM) 10K type strain sequencing project: providing services to taxonomists for standard genome sequencing and annotation.</title>
        <authorList>
            <consortium name="The Broad Institute Genomics Platform"/>
            <consortium name="The Broad Institute Genome Sequencing Center for Infectious Disease"/>
            <person name="Wu L."/>
            <person name="Ma J."/>
        </authorList>
    </citation>
    <scope>NUCLEOTIDE SEQUENCE [LARGE SCALE GENOMIC DNA]</scope>
    <source>
        <strain evidence="3">JCM 17342</strain>
    </source>
</reference>
<organism evidence="2 3">
    <name type="scientific">Allokutzneria multivorans</name>
    <dbReference type="NCBI Taxonomy" id="1142134"/>
    <lineage>
        <taxon>Bacteria</taxon>
        <taxon>Bacillati</taxon>
        <taxon>Actinomycetota</taxon>
        <taxon>Actinomycetes</taxon>
        <taxon>Pseudonocardiales</taxon>
        <taxon>Pseudonocardiaceae</taxon>
        <taxon>Allokutzneria</taxon>
    </lineage>
</organism>
<name>A0ABP7TM29_9PSEU</name>
<evidence type="ECO:0000313" key="3">
    <source>
        <dbReference type="Proteomes" id="UP001501747"/>
    </source>
</evidence>
<feature type="domain" description="AbiEi antitoxin C-terminal" evidence="1">
    <location>
        <begin position="85"/>
        <end position="197"/>
    </location>
</feature>
<accession>A0ABP7TM29</accession>
<comment type="caution">
    <text evidence="2">The sequence shown here is derived from an EMBL/GenBank/DDBJ whole genome shotgun (WGS) entry which is preliminary data.</text>
</comment>
<evidence type="ECO:0000259" key="1">
    <source>
        <dbReference type="Pfam" id="PF09407"/>
    </source>
</evidence>
<proteinExistence type="predicted"/>
<dbReference type="Pfam" id="PF09407">
    <property type="entry name" value="AbiEi_1"/>
    <property type="match status" value="1"/>
</dbReference>
<dbReference type="Proteomes" id="UP001501747">
    <property type="component" value="Unassembled WGS sequence"/>
</dbReference>